<protein>
    <recommendedName>
        <fullName evidence="3">Purple acid phosphatase</fullName>
        <ecNumber evidence="3">3.1.3.2</ecNumber>
    </recommendedName>
</protein>
<dbReference type="Proteomes" id="UP000035682">
    <property type="component" value="Unplaced"/>
</dbReference>
<dbReference type="SUPFAM" id="SSF49363">
    <property type="entry name" value="Purple acid phosphatase, N-terminal domain"/>
    <property type="match status" value="1"/>
</dbReference>
<accession>A0A090LQY9</accession>
<dbReference type="Pfam" id="PF14008">
    <property type="entry name" value="Metallophos_C"/>
    <property type="match status" value="1"/>
</dbReference>
<dbReference type="Pfam" id="PF16656">
    <property type="entry name" value="Pur_ac_phosph_N"/>
    <property type="match status" value="1"/>
</dbReference>
<feature type="domain" description="Purple acid phosphatase N-terminal" evidence="6">
    <location>
        <begin position="28"/>
        <end position="122"/>
    </location>
</feature>
<gene>
    <name evidence="7 9 10" type="ORF">SRAE_2000522300</name>
</gene>
<dbReference type="WBParaSite" id="SRAE_2000522300.1">
    <property type="protein sequence ID" value="SRAE_2000522300.1"/>
    <property type="gene ID" value="WBGene00265481"/>
</dbReference>
<dbReference type="OMA" id="RIYNATH"/>
<proteinExistence type="inferred from homology"/>
<dbReference type="OrthoDB" id="45007at2759"/>
<evidence type="ECO:0000259" key="6">
    <source>
        <dbReference type="Pfam" id="PF16656"/>
    </source>
</evidence>
<evidence type="ECO:0000313" key="8">
    <source>
        <dbReference type="Proteomes" id="UP000035682"/>
    </source>
</evidence>
<evidence type="ECO:0000259" key="4">
    <source>
        <dbReference type="Pfam" id="PF00149"/>
    </source>
</evidence>
<reference evidence="9" key="2">
    <citation type="submission" date="2020-12" db="UniProtKB">
        <authorList>
            <consortium name="WormBaseParasite"/>
        </authorList>
    </citation>
    <scope>IDENTIFICATION</scope>
</reference>
<dbReference type="EC" id="3.1.3.2" evidence="3"/>
<keyword evidence="1 3" id="KW-0732">Signal</keyword>
<comment type="catalytic activity">
    <reaction evidence="3">
        <text>a phosphate monoester + H2O = an alcohol + phosphate</text>
        <dbReference type="Rhea" id="RHEA:15017"/>
        <dbReference type="ChEBI" id="CHEBI:15377"/>
        <dbReference type="ChEBI" id="CHEBI:30879"/>
        <dbReference type="ChEBI" id="CHEBI:43474"/>
        <dbReference type="ChEBI" id="CHEBI:67140"/>
        <dbReference type="EC" id="3.1.3.2"/>
    </reaction>
</comment>
<dbReference type="CDD" id="cd00839">
    <property type="entry name" value="MPP_PAPs"/>
    <property type="match status" value="1"/>
</dbReference>
<dbReference type="GO" id="GO:0046872">
    <property type="term" value="F:metal ion binding"/>
    <property type="evidence" value="ECO:0007669"/>
    <property type="project" value="InterPro"/>
</dbReference>
<dbReference type="InterPro" id="IPR015914">
    <property type="entry name" value="PAPs_N"/>
</dbReference>
<dbReference type="InterPro" id="IPR008963">
    <property type="entry name" value="Purple_acid_Pase-like_N"/>
</dbReference>
<dbReference type="Gene3D" id="3.60.21.10">
    <property type="match status" value="1"/>
</dbReference>
<organism evidence="7">
    <name type="scientific">Strongyloides ratti</name>
    <name type="common">Parasitic roundworm</name>
    <dbReference type="NCBI Taxonomy" id="34506"/>
    <lineage>
        <taxon>Eukaryota</taxon>
        <taxon>Metazoa</taxon>
        <taxon>Ecdysozoa</taxon>
        <taxon>Nematoda</taxon>
        <taxon>Chromadorea</taxon>
        <taxon>Rhabditida</taxon>
        <taxon>Tylenchina</taxon>
        <taxon>Panagrolaimomorpha</taxon>
        <taxon>Strongyloidoidea</taxon>
        <taxon>Strongyloididae</taxon>
        <taxon>Strongyloides</taxon>
    </lineage>
</organism>
<feature type="chain" id="PRO_5015017738" description="Purple acid phosphatase" evidence="3">
    <location>
        <begin position="20"/>
        <end position="485"/>
    </location>
</feature>
<evidence type="ECO:0000313" key="9">
    <source>
        <dbReference type="WBParaSite" id="SRAE_2000522300.1"/>
    </source>
</evidence>
<dbReference type="Gene3D" id="2.60.40.380">
    <property type="entry name" value="Purple acid phosphatase-like, N-terminal"/>
    <property type="match status" value="1"/>
</dbReference>
<reference evidence="7 8" key="1">
    <citation type="submission" date="2014-09" db="EMBL/GenBank/DDBJ databases">
        <authorList>
            <person name="Martin A.A."/>
        </authorList>
    </citation>
    <scope>NUCLEOTIDE SEQUENCE</scope>
    <source>
        <strain evidence="8">ED321</strain>
        <strain evidence="7">ED321 Heterogonic</strain>
    </source>
</reference>
<feature type="signal peptide" evidence="3">
    <location>
        <begin position="1"/>
        <end position="19"/>
    </location>
</feature>
<dbReference type="InterPro" id="IPR004843">
    <property type="entry name" value="Calcineurin-like_PHP"/>
</dbReference>
<dbReference type="WormBase" id="SRAE_2000522300">
    <property type="protein sequence ID" value="SRP09916"/>
    <property type="gene ID" value="WBGene00265481"/>
</dbReference>
<dbReference type="Pfam" id="PF00149">
    <property type="entry name" value="Metallophos"/>
    <property type="match status" value="1"/>
</dbReference>
<keyword evidence="2" id="KW-0325">Glycoprotein</keyword>
<dbReference type="InterPro" id="IPR029052">
    <property type="entry name" value="Metallo-depent_PP-like"/>
</dbReference>
<evidence type="ECO:0000256" key="3">
    <source>
        <dbReference type="RuleBase" id="RU361203"/>
    </source>
</evidence>
<evidence type="ECO:0000259" key="5">
    <source>
        <dbReference type="Pfam" id="PF14008"/>
    </source>
</evidence>
<dbReference type="AlphaFoldDB" id="A0A090LQY9"/>
<comment type="similarity">
    <text evidence="3">Belongs to the metallophosphoesterase superfamily. Purple acid phosphatase family.</text>
</comment>
<dbReference type="GeneID" id="36382974"/>
<keyword evidence="3" id="KW-0378">Hydrolase</keyword>
<dbReference type="PANTHER" id="PTHR45867:SF3">
    <property type="entry name" value="ACID PHOSPHATASE TYPE 7"/>
    <property type="match status" value="1"/>
</dbReference>
<evidence type="ECO:0000313" key="10">
    <source>
        <dbReference type="WormBase" id="SRAE_2000522300"/>
    </source>
</evidence>
<dbReference type="STRING" id="34506.A0A090LQY9"/>
<evidence type="ECO:0000256" key="1">
    <source>
        <dbReference type="ARBA" id="ARBA00022729"/>
    </source>
</evidence>
<sequence length="485" mass="56837">MHIILPLLYILSFFPSFTSQNIYFNKHEQVHLSLLDGPHNIAVSWVTFYDLRKLQRKPTVKYGTATGTGQKKTGFTRILKVAKSTITRYFHTVVLKNLEANQRYYYKVGDGETWSKIFTFKTFPYGSNYGVKICIFGDLDTGVMYTVEKLRIAVERDICQMIIHVGDIAYNLQGKQGTIGDDFMRTIEPIAAHVPYMVINGNHEFDCHGYSHYENRFEMPTGKYKTDHFYAFNVGLVNFVALSSEAYGFYIYNGPLSIKRQAQWLYVTLERNKMYKNKRPWTISYLHRPLYCLQKTTEGECYEHESLTLRRGFKDIPGLEDYFFSYGVDLVFSGHEHGYQRNYPTYNRTVFKHPIHHYHNPAAPIYILSGAAGCTKCSKLPVLENIRNHPFAATRSLEYGYTHVHVINYTHIRITQMNTQTDKIVDQFWITKEIGHEMPRHYKMYRHLGEYKSYNGPYRHSYLTLSKGNDYCNRYFNVPIYNYNG</sequence>
<dbReference type="InterPro" id="IPR025733">
    <property type="entry name" value="PAPs_C"/>
</dbReference>
<dbReference type="PANTHER" id="PTHR45867">
    <property type="entry name" value="PURPLE ACID PHOSPHATASE"/>
    <property type="match status" value="1"/>
</dbReference>
<name>A0A090LQY9_STRRB</name>
<feature type="domain" description="Purple acid phosphatase C-terminal" evidence="5">
    <location>
        <begin position="363"/>
        <end position="427"/>
    </location>
</feature>
<evidence type="ECO:0000256" key="2">
    <source>
        <dbReference type="ARBA" id="ARBA00023180"/>
    </source>
</evidence>
<dbReference type="SUPFAM" id="SSF56300">
    <property type="entry name" value="Metallo-dependent phosphatases"/>
    <property type="match status" value="1"/>
</dbReference>
<dbReference type="RefSeq" id="XP_024509793.1">
    <property type="nucleotide sequence ID" value="XM_024644210.1"/>
</dbReference>
<dbReference type="GO" id="GO:0003993">
    <property type="term" value="F:acid phosphatase activity"/>
    <property type="evidence" value="ECO:0007669"/>
    <property type="project" value="UniProtKB-EC"/>
</dbReference>
<keyword evidence="8" id="KW-1185">Reference proteome</keyword>
<dbReference type="EMBL" id="LN609529">
    <property type="protein sequence ID" value="CEF70596.1"/>
    <property type="molecule type" value="Genomic_DNA"/>
</dbReference>
<dbReference type="CTD" id="36382974"/>
<feature type="domain" description="Calcineurin-like phosphoesterase" evidence="4">
    <location>
        <begin position="132"/>
        <end position="339"/>
    </location>
</feature>
<evidence type="ECO:0000313" key="7">
    <source>
        <dbReference type="EMBL" id="CEF70596.1"/>
    </source>
</evidence>
<dbReference type="InterPro" id="IPR041792">
    <property type="entry name" value="MPP_PAP"/>
</dbReference>